<dbReference type="GO" id="GO:0004316">
    <property type="term" value="F:3-oxoacyl-[acyl-carrier-protein] reductase (NADPH) activity"/>
    <property type="evidence" value="ECO:0007669"/>
    <property type="project" value="UniProtKB-EC"/>
</dbReference>
<keyword evidence="6" id="KW-1185">Reference proteome</keyword>
<dbReference type="PANTHER" id="PTHR43391">
    <property type="entry name" value="RETINOL DEHYDROGENASE-RELATED"/>
    <property type="match status" value="1"/>
</dbReference>
<dbReference type="EC" id="1.1.1.100" evidence="4"/>
<evidence type="ECO:0000313" key="3">
    <source>
        <dbReference type="EMBL" id="CAJ0785896.1"/>
    </source>
</evidence>
<keyword evidence="2 4" id="KW-0560">Oxidoreductase</keyword>
<dbReference type="EMBL" id="CATZAR010000002">
    <property type="protein sequence ID" value="CAJ0785896.1"/>
    <property type="molecule type" value="Genomic_DNA"/>
</dbReference>
<dbReference type="SUPFAM" id="SSF51735">
    <property type="entry name" value="NAD(P)-binding Rossmann-fold domains"/>
    <property type="match status" value="1"/>
</dbReference>
<dbReference type="EMBL" id="CATZAZ010000018">
    <property type="protein sequence ID" value="CAJ0807956.1"/>
    <property type="molecule type" value="Genomic_DNA"/>
</dbReference>
<evidence type="ECO:0000313" key="6">
    <source>
        <dbReference type="Proteomes" id="UP001189773"/>
    </source>
</evidence>
<dbReference type="InterPro" id="IPR036291">
    <property type="entry name" value="NAD(P)-bd_dom_sf"/>
</dbReference>
<dbReference type="RefSeq" id="WP_012435365.1">
    <property type="nucleotide sequence ID" value="NZ_CATWDO010000002.1"/>
</dbReference>
<dbReference type="CDD" id="cd05233">
    <property type="entry name" value="SDR_c"/>
    <property type="match status" value="1"/>
</dbReference>
<name>A0AAD2BT83_9RALS</name>
<dbReference type="PRINTS" id="PR00081">
    <property type="entry name" value="GDHRDH"/>
</dbReference>
<evidence type="ECO:0000256" key="1">
    <source>
        <dbReference type="ARBA" id="ARBA00006484"/>
    </source>
</evidence>
<evidence type="ECO:0000256" key="2">
    <source>
        <dbReference type="ARBA" id="ARBA00023002"/>
    </source>
</evidence>
<sequence>MNSPNTPVPATATSSGLHGKVAMIVGASRGLGKGIAKAFADAGSKVVVVSRTPVPAGELEDGATHAEIADARTDTTAATLLTKHDPDILVLAAGATPVMRTIREQSWETFSLNWDTDVKMAFHWLQAVLSKPLKPGARVVVISSGAAISGSPLSGGYAGAKATQRFIAQYAQDEALRAGLDIAISTVMPRFAPTTGVGAPAVRAYAEHARVDVDEFLQTFQRSFGALVTPETAGHAIVGLASTRTSEVAPAYLLTGDGLQKLA</sequence>
<gene>
    <name evidence="4" type="primary">fabG_8</name>
    <name evidence="3" type="synonym">fabG_4</name>
    <name evidence="3" type="ORF">LMG18095_01382</name>
    <name evidence="4" type="ORF">R77560_04650</name>
</gene>
<comment type="similarity">
    <text evidence="1">Belongs to the short-chain dehydrogenases/reductases (SDR) family.</text>
</comment>
<evidence type="ECO:0000313" key="5">
    <source>
        <dbReference type="Proteomes" id="UP001189756"/>
    </source>
</evidence>
<dbReference type="Proteomes" id="UP001189773">
    <property type="component" value="Unassembled WGS sequence"/>
</dbReference>
<organism evidence="4 5">
    <name type="scientific">Ralstonia thomasii</name>
    <dbReference type="NCBI Taxonomy" id="3058596"/>
    <lineage>
        <taxon>Bacteria</taxon>
        <taxon>Pseudomonadati</taxon>
        <taxon>Pseudomonadota</taxon>
        <taxon>Betaproteobacteria</taxon>
        <taxon>Burkholderiales</taxon>
        <taxon>Burkholderiaceae</taxon>
        <taxon>Ralstonia</taxon>
    </lineage>
</organism>
<dbReference type="PANTHER" id="PTHR43391:SF94">
    <property type="entry name" value="OXIDOREDUCTASE-RELATED"/>
    <property type="match status" value="1"/>
</dbReference>
<dbReference type="Proteomes" id="UP001189756">
    <property type="component" value="Unassembled WGS sequence"/>
</dbReference>
<dbReference type="InterPro" id="IPR002347">
    <property type="entry name" value="SDR_fam"/>
</dbReference>
<accession>A0AAD2BT83</accession>
<reference evidence="4 6" key="1">
    <citation type="submission" date="2023-07" db="EMBL/GenBank/DDBJ databases">
        <authorList>
            <person name="Peeters C."/>
        </authorList>
    </citation>
    <scope>NUCLEOTIDE SEQUENCE</scope>
    <source>
        <strain evidence="3 6">LMG 18095</strain>
        <strain evidence="4">R-77560</strain>
    </source>
</reference>
<proteinExistence type="inferred from homology"/>
<dbReference type="AlphaFoldDB" id="A0AAD2BT83"/>
<comment type="caution">
    <text evidence="4">The sequence shown here is derived from an EMBL/GenBank/DDBJ whole genome shotgun (WGS) entry which is preliminary data.</text>
</comment>
<dbReference type="Pfam" id="PF00106">
    <property type="entry name" value="adh_short"/>
    <property type="match status" value="1"/>
</dbReference>
<dbReference type="Gene3D" id="3.40.50.720">
    <property type="entry name" value="NAD(P)-binding Rossmann-like Domain"/>
    <property type="match status" value="1"/>
</dbReference>
<protein>
    <submittedName>
        <fullName evidence="4">3-oxoacyl-[acyl-carrier-protein] reductase FabG</fullName>
        <ecNumber evidence="4">1.1.1.100</ecNumber>
    </submittedName>
</protein>
<evidence type="ECO:0000313" key="4">
    <source>
        <dbReference type="EMBL" id="CAJ0807956.1"/>
    </source>
</evidence>